<dbReference type="Proteomes" id="UP000325440">
    <property type="component" value="Unassembled WGS sequence"/>
</dbReference>
<dbReference type="AlphaFoldDB" id="A0A5E4MQG0"/>
<sequence length="135" mass="15681">MPKTKSNLGSSITQWVEPYNRDKTVCTTSGLVVYCPVCVRQVRCNKKFQITRHETTEFHLKCLKKSSNNSKQLLLGDETKPKTSSFNEDLCLSHVAANIPWFKQQNPVFRDFLQNYTKKHIPDERALYISLSYIH</sequence>
<dbReference type="EMBL" id="CABPRJ010000999">
    <property type="protein sequence ID" value="VVC34537.1"/>
    <property type="molecule type" value="Genomic_DNA"/>
</dbReference>
<accession>A0A5E4MQG0</accession>
<evidence type="ECO:0000313" key="1">
    <source>
        <dbReference type="EMBL" id="VVC34537.1"/>
    </source>
</evidence>
<name>A0A5E4MQG0_9HEMI</name>
<evidence type="ECO:0000313" key="2">
    <source>
        <dbReference type="Proteomes" id="UP000325440"/>
    </source>
</evidence>
<proteinExistence type="predicted"/>
<feature type="non-terminal residue" evidence="1">
    <location>
        <position position="135"/>
    </location>
</feature>
<dbReference type="OrthoDB" id="6625668at2759"/>
<organism evidence="1 2">
    <name type="scientific">Cinara cedri</name>
    <dbReference type="NCBI Taxonomy" id="506608"/>
    <lineage>
        <taxon>Eukaryota</taxon>
        <taxon>Metazoa</taxon>
        <taxon>Ecdysozoa</taxon>
        <taxon>Arthropoda</taxon>
        <taxon>Hexapoda</taxon>
        <taxon>Insecta</taxon>
        <taxon>Pterygota</taxon>
        <taxon>Neoptera</taxon>
        <taxon>Paraneoptera</taxon>
        <taxon>Hemiptera</taxon>
        <taxon>Sternorrhyncha</taxon>
        <taxon>Aphidomorpha</taxon>
        <taxon>Aphidoidea</taxon>
        <taxon>Aphididae</taxon>
        <taxon>Lachninae</taxon>
        <taxon>Cinara</taxon>
    </lineage>
</organism>
<protein>
    <submittedName>
        <fullName evidence="1">Uncharacterized protein</fullName>
    </submittedName>
</protein>
<keyword evidence="2" id="KW-1185">Reference proteome</keyword>
<reference evidence="1 2" key="1">
    <citation type="submission" date="2019-08" db="EMBL/GenBank/DDBJ databases">
        <authorList>
            <person name="Alioto T."/>
            <person name="Alioto T."/>
            <person name="Gomez Garrido J."/>
        </authorList>
    </citation>
    <scope>NUCLEOTIDE SEQUENCE [LARGE SCALE GENOMIC DNA]</scope>
</reference>
<gene>
    <name evidence="1" type="ORF">CINCED_3A005184</name>
</gene>